<dbReference type="Gene3D" id="3.40.50.12780">
    <property type="entry name" value="N-terminal domain of ligase-like"/>
    <property type="match status" value="2"/>
</dbReference>
<dbReference type="CDD" id="cd19540">
    <property type="entry name" value="LCL_NRPS-like"/>
    <property type="match status" value="1"/>
</dbReference>
<dbReference type="InterPro" id="IPR020806">
    <property type="entry name" value="PKS_PP-bd"/>
</dbReference>
<sequence length="2644" mass="280334">MSEETVHTSGRTPLGAAQRGIWYAQRLDPGNPLHSGAAYLDIRGALDTGLLAAAVRRAVSDTEALKLAFTDAGPDGDPGEGPGQYLDAGTCPEVLLPDGAADEESALRWMHEDLAAGTDPLHGPLSAQALFPVGEDRHLWYYRAHHLLLDGMGLWLFQRRADAVLSALRSGSPVPGDPAAPLELLWQEEAAYRASERYAADRAYWQQQMHDRPTPPLSLAGPAAVASHSFLRSAGTLPAAPADALDDLAARHDSGRPAALVAAVTALVHRITGATDIVLGLAVSSRLTAASRRTPSMHANVVPLRLSVHPGLTVDELVGRAALALRGALRHQRYPQEELRRDLGAVGARRPLFGPTVNLMRAPHPTFGGLPARLNFLSNGAVDDLKFTCYDAGSGALPVDLDANPDRYTADELDGHRTRFLQLLTEFADDPGRPLARIDVRTPAERRSHRPEPATPADAPAGGATPAAATLTELFERQAARTPDRTAVTADDESLTYGRLDRQANRLARLLAARGAGPGRLVALALPRTAALPVALLAVLKTGAAYLPLDPGYPAERIAMMVDDARPAVLLTDAATAAGPLPEGPERIVLGSPAVRDALAALPETPLTLSDRTAPRPEDTAYVIYTSGSTGRPKGVLIPHRNVVRLFSTARPVIGFGPDDVWTLLHSYAFDFSVWEIWGPLLHGGRLVVVPQDTVRTPARLLRLLARERVTVLSQTPSALQQLIRTDAELPAEGAELTLRRIVLGGEALDPGMLRDWYARHPDDSPLVVNMYGITETTVHVTHRPVDRNTADTATGSPIGRPLSDLGLYLLDSALRPCVPGTPGELYVSGAGLAHGYLGRAALTAERFVADPFGPPGSRMYRTGDLARYNAEGELEHLGRADGQVQLRGFRIETAEIDAELTRLPEVSAAATVLRGSSDADRRLVSYVVPAAGAQAETAGLRARLADRLPPQSVPAAFVLVPELPLTPNGKLDRDALPEPSLRGAGRRSRGPVEERLCALFEEVLGCGAVGADDDFFELGGHSLIATRLVSRVRAAFGAELGVGAVFDAPTPADLAARIVREGAGPLPEPPASGLSVATREVPPDAAGPDDGSPLRGPLSAAQRRMWTMHRFQGPSATYNLPCAVRLTGALDRDALREAVQDLVRRHDILRTRYPEAAGEPVQEVTAPDAAGPVEVRSHTTTDARLAADLTGAARVPFEIESELPLRVHLFTLPDGQDGRARHALLLVLHHIAGDGWSLGPLLRDLGEAYAARAEGRAPHWGRPAPRHIEHATHDHAAVPDPELLEFWRRTLDGAPEQLPLPTDRQRSAVAGTDGGSVPMEIDAELHERMHELARQHHATVFMVLHAALAALLTASGAGTDVVIGTPTSGRGGRELDDAVGFFVNPVALRVDTGGRPAFSELLDRVRRADLDAYDHQDVPFDRVVDAVAPQRSLARHPLFQVVLSFQDFEPRLALPGLDTRTEPVHLGAAKFDLTLNLVERRGEGGGPAGIAGDVEYATDLFDEATASALADRLLLVLRAVCAAPGRPVADLDLVSERERRAARTTWNPVPEPPAHPHLPALFGALAGARPDAPALEADGETLDYAALDARTSRLARLLIARGVRPGTVVPLVLPRSGAMATAWLAVLKAGAAAMPVDPDYPVERIRRLLDAAAADTPVPTLAAHTASLPSAAHRCLVLDAPEIVRERDGLPAAPVTDAERGGPIDPRGPAYVIHTSGSTGRPKGVVVPHTGLPALAAAQAERFALDENSRVLQFASPSFDASVMEYLMAYGTGATLVVPPPGPLAGEELAQVLDEDRISHALIPPTALTGVPPQSLPGLRTLVVGGEACPPALAAQWSAGRRLVNAYGPTETTCCATTSAPLEADGQVPIGTPVAGLRVHVLDDALRLAPAGVPGELYIAGPGVGHGYLGRPGATAERFVADPYGPPGSRAFRTGDRARRRFDGTLEYLGRADDQVKIRGFRIEPGEISAALGTHPAVRRCAVVVREDRPGDRRLVAYVVPADTADEPVPAELRRHVAALLPAHMVPSAFVALAELPVTRQGKLDREALPAPDHLAVTAATSRAPRSGTEATVCGVFADALGIAAAGPDDDFFELGGDSIIAIQLVSRLRGHGLAVTTRDVFECRTAAALTGRAAAAGAPAPEPARPVVDGGPFPAPPMAHWLSTLGPSADAFSQTMTVRTPPVARPDALRQALQHVVDSHAALRTTLLRGDPDAPAAERLRLTTAPRGTPDAAELLRRVETDGAVREEVRDAELARARAELAPEEGRMVRAVWFDAGDRDGRLALVVHHLAVDAVSWGVLLPGLRAAYEAAAAGTPLAAPPPAHPCAAWATGLAEEATQPERVRELPLWSAMLADRHVTFGTRPPDPERDTHSSLNHLTTELSAHHSRALLTEVPTAFHCRILEPLLTAFGLTLAHWGGEHGGGQGDVLLDLEGHGRDGAAPELELDSAVGWFTTVHPLRLPLGATDTAEALAGGPALGHAVKQVKEALRAIPGHGRGYGLLRHLNDRTAPVLENLGTPPVAFNYLGRFRRDDAPWSAAPDDRDLAGAGAAPGMPVGHALEVNAVMLDGTDGPRLRAVWSWPRELADPAAATALTELWTRALTALVDHVQHSDAGGWTPSDLPLVDLGQSDIEALEAAWRDR</sequence>
<dbReference type="InterPro" id="IPR042099">
    <property type="entry name" value="ANL_N_sf"/>
</dbReference>
<feature type="domain" description="Carrier" evidence="7">
    <location>
        <begin position="988"/>
        <end position="1063"/>
    </location>
</feature>
<name>A0ABV9ACZ2_9ACTN</name>
<dbReference type="PANTHER" id="PTHR45527:SF1">
    <property type="entry name" value="FATTY ACID SYNTHASE"/>
    <property type="match status" value="1"/>
</dbReference>
<dbReference type="Gene3D" id="3.30.559.10">
    <property type="entry name" value="Chloramphenicol acetyltransferase-like domain"/>
    <property type="match status" value="3"/>
</dbReference>
<feature type="region of interest" description="Disordered" evidence="6">
    <location>
        <begin position="1064"/>
        <end position="1098"/>
    </location>
</feature>
<comment type="caution">
    <text evidence="8">The sequence shown here is derived from an EMBL/GenBank/DDBJ whole genome shotgun (WGS) entry which is preliminary data.</text>
</comment>
<dbReference type="Gene3D" id="1.10.1200.10">
    <property type="entry name" value="ACP-like"/>
    <property type="match status" value="2"/>
</dbReference>
<organism evidence="8 9">
    <name type="scientific">Streptomyces ovatisporus</name>
    <dbReference type="NCBI Taxonomy" id="1128682"/>
    <lineage>
        <taxon>Bacteria</taxon>
        <taxon>Bacillati</taxon>
        <taxon>Actinomycetota</taxon>
        <taxon>Actinomycetes</taxon>
        <taxon>Kitasatosporales</taxon>
        <taxon>Streptomycetaceae</taxon>
        <taxon>Streptomyces</taxon>
    </lineage>
</organism>
<evidence type="ECO:0000259" key="7">
    <source>
        <dbReference type="PROSITE" id="PS50075"/>
    </source>
</evidence>
<dbReference type="Proteomes" id="UP001595997">
    <property type="component" value="Unassembled WGS sequence"/>
</dbReference>
<feature type="region of interest" description="Disordered" evidence="6">
    <location>
        <begin position="440"/>
        <end position="465"/>
    </location>
</feature>
<dbReference type="InterPro" id="IPR045851">
    <property type="entry name" value="AMP-bd_C_sf"/>
</dbReference>
<evidence type="ECO:0000256" key="1">
    <source>
        <dbReference type="ARBA" id="ARBA00001957"/>
    </source>
</evidence>
<evidence type="ECO:0000313" key="9">
    <source>
        <dbReference type="Proteomes" id="UP001595997"/>
    </source>
</evidence>
<feature type="domain" description="Carrier" evidence="7">
    <location>
        <begin position="2065"/>
        <end position="2139"/>
    </location>
</feature>
<dbReference type="PROSITE" id="PS00455">
    <property type="entry name" value="AMP_BINDING"/>
    <property type="match status" value="2"/>
</dbReference>
<dbReference type="InterPro" id="IPR036736">
    <property type="entry name" value="ACP-like_sf"/>
</dbReference>
<evidence type="ECO:0000256" key="6">
    <source>
        <dbReference type="SAM" id="MobiDB-lite"/>
    </source>
</evidence>
<feature type="compositionally biased region" description="Basic and acidic residues" evidence="6">
    <location>
        <begin position="440"/>
        <end position="452"/>
    </location>
</feature>
<dbReference type="InterPro" id="IPR001242">
    <property type="entry name" value="Condensation_dom"/>
</dbReference>
<dbReference type="Pfam" id="PF13193">
    <property type="entry name" value="AMP-binding_C"/>
    <property type="match status" value="2"/>
</dbReference>
<dbReference type="Gene3D" id="3.30.300.30">
    <property type="match status" value="2"/>
</dbReference>
<dbReference type="PROSITE" id="PS00012">
    <property type="entry name" value="PHOSPHOPANTETHEINE"/>
    <property type="match status" value="2"/>
</dbReference>
<keyword evidence="2" id="KW-0596">Phosphopantetheine</keyword>
<dbReference type="SUPFAM" id="SSF47336">
    <property type="entry name" value="ACP-like"/>
    <property type="match status" value="2"/>
</dbReference>
<dbReference type="InterPro" id="IPR023213">
    <property type="entry name" value="CAT-like_dom_sf"/>
</dbReference>
<dbReference type="RefSeq" id="WP_386450532.1">
    <property type="nucleotide sequence ID" value="NZ_JBHSFH010000011.1"/>
</dbReference>
<keyword evidence="5" id="KW-0045">Antibiotic biosynthesis</keyword>
<gene>
    <name evidence="8" type="ORF">ACFPA8_20225</name>
</gene>
<dbReference type="InterPro" id="IPR025110">
    <property type="entry name" value="AMP-bd_C"/>
</dbReference>
<dbReference type="NCBIfam" id="TIGR01720">
    <property type="entry name" value="NRPS-para261"/>
    <property type="match status" value="1"/>
</dbReference>
<dbReference type="Pfam" id="PF00550">
    <property type="entry name" value="PP-binding"/>
    <property type="match status" value="2"/>
</dbReference>
<dbReference type="InterPro" id="IPR020845">
    <property type="entry name" value="AMP-binding_CS"/>
</dbReference>
<protein>
    <submittedName>
        <fullName evidence="8">Amino acid adenylation domain-containing protein</fullName>
    </submittedName>
</protein>
<keyword evidence="9" id="KW-1185">Reference proteome</keyword>
<dbReference type="PANTHER" id="PTHR45527">
    <property type="entry name" value="NONRIBOSOMAL PEPTIDE SYNTHETASE"/>
    <property type="match status" value="1"/>
</dbReference>
<dbReference type="InterPro" id="IPR010071">
    <property type="entry name" value="AA_adenyl_dom"/>
</dbReference>
<proteinExistence type="predicted"/>
<reference evidence="9" key="1">
    <citation type="journal article" date="2019" name="Int. J. Syst. Evol. Microbiol.">
        <title>The Global Catalogue of Microorganisms (GCM) 10K type strain sequencing project: providing services to taxonomists for standard genome sequencing and annotation.</title>
        <authorList>
            <consortium name="The Broad Institute Genomics Platform"/>
            <consortium name="The Broad Institute Genome Sequencing Center for Infectious Disease"/>
            <person name="Wu L."/>
            <person name="Ma J."/>
        </authorList>
    </citation>
    <scope>NUCLEOTIDE SEQUENCE [LARGE SCALE GENOMIC DNA]</scope>
    <source>
        <strain evidence="9">CGMCC 4.7357</strain>
    </source>
</reference>
<dbReference type="Pfam" id="PF00501">
    <property type="entry name" value="AMP-binding"/>
    <property type="match status" value="2"/>
</dbReference>
<evidence type="ECO:0000313" key="8">
    <source>
        <dbReference type="EMBL" id="MFC4496458.1"/>
    </source>
</evidence>
<dbReference type="InterPro" id="IPR006162">
    <property type="entry name" value="Ppantetheine_attach_site"/>
</dbReference>
<evidence type="ECO:0000256" key="4">
    <source>
        <dbReference type="ARBA" id="ARBA00022737"/>
    </source>
</evidence>
<evidence type="ECO:0000256" key="5">
    <source>
        <dbReference type="ARBA" id="ARBA00023194"/>
    </source>
</evidence>
<comment type="cofactor">
    <cofactor evidence="1">
        <name>pantetheine 4'-phosphate</name>
        <dbReference type="ChEBI" id="CHEBI:47942"/>
    </cofactor>
</comment>
<accession>A0ABV9ACZ2</accession>
<keyword evidence="4" id="KW-0677">Repeat</keyword>
<dbReference type="EMBL" id="JBHSFH010000011">
    <property type="protein sequence ID" value="MFC4496458.1"/>
    <property type="molecule type" value="Genomic_DNA"/>
</dbReference>
<dbReference type="InterPro" id="IPR000873">
    <property type="entry name" value="AMP-dep_synth/lig_dom"/>
</dbReference>
<dbReference type="SMART" id="SM00823">
    <property type="entry name" value="PKS_PP"/>
    <property type="match status" value="2"/>
</dbReference>
<evidence type="ECO:0000256" key="3">
    <source>
        <dbReference type="ARBA" id="ARBA00022553"/>
    </source>
</evidence>
<keyword evidence="3" id="KW-0597">Phosphoprotein</keyword>
<dbReference type="InterPro" id="IPR010060">
    <property type="entry name" value="NRPS_synth"/>
</dbReference>
<dbReference type="Pfam" id="PF00668">
    <property type="entry name" value="Condensation"/>
    <property type="match status" value="3"/>
</dbReference>
<dbReference type="Gene3D" id="3.30.559.30">
    <property type="entry name" value="Nonribosomal peptide synthetase, condensation domain"/>
    <property type="match status" value="3"/>
</dbReference>
<dbReference type="SUPFAM" id="SSF56801">
    <property type="entry name" value="Acetyl-CoA synthetase-like"/>
    <property type="match status" value="2"/>
</dbReference>
<dbReference type="NCBIfam" id="TIGR01733">
    <property type="entry name" value="AA-adenyl-dom"/>
    <property type="match status" value="2"/>
</dbReference>
<dbReference type="CDD" id="cd17643">
    <property type="entry name" value="A_NRPS_Cytc1-like"/>
    <property type="match status" value="1"/>
</dbReference>
<dbReference type="InterPro" id="IPR009081">
    <property type="entry name" value="PP-bd_ACP"/>
</dbReference>
<feature type="compositionally biased region" description="Low complexity" evidence="6">
    <location>
        <begin position="455"/>
        <end position="465"/>
    </location>
</feature>
<evidence type="ECO:0000256" key="2">
    <source>
        <dbReference type="ARBA" id="ARBA00022450"/>
    </source>
</evidence>
<dbReference type="PROSITE" id="PS50075">
    <property type="entry name" value="CARRIER"/>
    <property type="match status" value="2"/>
</dbReference>
<dbReference type="SUPFAM" id="SSF52777">
    <property type="entry name" value="CoA-dependent acyltransferases"/>
    <property type="match status" value="6"/>
</dbReference>